<evidence type="ECO:0000256" key="2">
    <source>
        <dbReference type="ARBA" id="ARBA00022692"/>
    </source>
</evidence>
<organism evidence="5 6">
    <name type="scientific">Candidatus Blautia merdigallinarum</name>
    <dbReference type="NCBI Taxonomy" id="2838495"/>
    <lineage>
        <taxon>Bacteria</taxon>
        <taxon>Bacillati</taxon>
        <taxon>Bacillota</taxon>
        <taxon>Clostridia</taxon>
        <taxon>Lachnospirales</taxon>
        <taxon>Lachnospiraceae</taxon>
        <taxon>Blautia</taxon>
    </lineage>
</organism>
<keyword evidence="3" id="KW-1133">Transmembrane helix</keyword>
<evidence type="ECO:0000256" key="3">
    <source>
        <dbReference type="ARBA" id="ARBA00022989"/>
    </source>
</evidence>
<proteinExistence type="predicted"/>
<evidence type="ECO:0000256" key="4">
    <source>
        <dbReference type="ARBA" id="ARBA00023136"/>
    </source>
</evidence>
<dbReference type="EMBL" id="DWWV01000185">
    <property type="protein sequence ID" value="HJC11780.1"/>
    <property type="molecule type" value="Genomic_DNA"/>
</dbReference>
<keyword evidence="2" id="KW-0812">Transmembrane</keyword>
<dbReference type="InterPro" id="IPR006480">
    <property type="entry name" value="Phage_holin_4_1"/>
</dbReference>
<reference evidence="5" key="2">
    <citation type="submission" date="2021-04" db="EMBL/GenBank/DDBJ databases">
        <authorList>
            <person name="Gilroy R."/>
        </authorList>
    </citation>
    <scope>NUCLEOTIDE SEQUENCE</scope>
    <source>
        <strain evidence="5">ChiSxjej6B18-287</strain>
    </source>
</reference>
<reference evidence="5" key="1">
    <citation type="journal article" date="2021" name="PeerJ">
        <title>Extensive microbial diversity within the chicken gut microbiome revealed by metagenomics and culture.</title>
        <authorList>
            <person name="Gilroy R."/>
            <person name="Ravi A."/>
            <person name="Getino M."/>
            <person name="Pursley I."/>
            <person name="Horton D.L."/>
            <person name="Alikhan N.F."/>
            <person name="Baker D."/>
            <person name="Gharbi K."/>
            <person name="Hall N."/>
            <person name="Watson M."/>
            <person name="Adriaenssens E.M."/>
            <person name="Foster-Nyarko E."/>
            <person name="Jarju S."/>
            <person name="Secka A."/>
            <person name="Antonio M."/>
            <person name="Oren A."/>
            <person name="Chaudhuri R.R."/>
            <person name="La Ragione R."/>
            <person name="Hildebrand F."/>
            <person name="Pallen M.J."/>
        </authorList>
    </citation>
    <scope>NUCLEOTIDE SEQUENCE</scope>
    <source>
        <strain evidence="5">ChiSxjej6B18-287</strain>
    </source>
</reference>
<dbReference type="GO" id="GO:0016020">
    <property type="term" value="C:membrane"/>
    <property type="evidence" value="ECO:0007669"/>
    <property type="project" value="UniProtKB-SubCell"/>
</dbReference>
<comment type="subcellular location">
    <subcellularLocation>
        <location evidence="1">Membrane</location>
        <topology evidence="1">Multi-pass membrane protein</topology>
    </subcellularLocation>
</comment>
<keyword evidence="4" id="KW-0472">Membrane</keyword>
<name>A0A9D2N8D0_9FIRM</name>
<dbReference type="Proteomes" id="UP000823893">
    <property type="component" value="Unassembled WGS sequence"/>
</dbReference>
<evidence type="ECO:0000313" key="6">
    <source>
        <dbReference type="Proteomes" id="UP000823893"/>
    </source>
</evidence>
<protein>
    <submittedName>
        <fullName evidence="5">Phage holin family protein</fullName>
    </submittedName>
</protein>
<feature type="non-terminal residue" evidence="5">
    <location>
        <position position="1"/>
    </location>
</feature>
<sequence>IFFYISNEGVSLLENAGHLGLPIPEKIKTVLEQLHDRAEKEEE</sequence>
<gene>
    <name evidence="5" type="ORF">H9935_13455</name>
</gene>
<evidence type="ECO:0000256" key="1">
    <source>
        <dbReference type="ARBA" id="ARBA00004141"/>
    </source>
</evidence>
<comment type="caution">
    <text evidence="5">The sequence shown here is derived from an EMBL/GenBank/DDBJ whole genome shotgun (WGS) entry which is preliminary data.</text>
</comment>
<dbReference type="AlphaFoldDB" id="A0A9D2N8D0"/>
<evidence type="ECO:0000313" key="5">
    <source>
        <dbReference type="EMBL" id="HJC11780.1"/>
    </source>
</evidence>
<accession>A0A9D2N8D0</accession>
<dbReference type="Pfam" id="PF05105">
    <property type="entry name" value="Phage_holin_4_1"/>
    <property type="match status" value="1"/>
</dbReference>